<protein>
    <submittedName>
        <fullName evidence="2">Uncharacterized protein</fullName>
    </submittedName>
</protein>
<evidence type="ECO:0000313" key="3">
    <source>
        <dbReference type="Proteomes" id="UP001391051"/>
    </source>
</evidence>
<dbReference type="GeneID" id="92083446"/>
<keyword evidence="3" id="KW-1185">Reference proteome</keyword>
<reference evidence="2 3" key="1">
    <citation type="submission" date="2023-01" db="EMBL/GenBank/DDBJ databases">
        <title>Analysis of 21 Apiospora genomes using comparative genomics revels a genus with tremendous synthesis potential of carbohydrate active enzymes and secondary metabolites.</title>
        <authorList>
            <person name="Sorensen T."/>
        </authorList>
    </citation>
    <scope>NUCLEOTIDE SEQUENCE [LARGE SCALE GENOMIC DNA]</scope>
    <source>
        <strain evidence="2 3">CBS 24483</strain>
    </source>
</reference>
<evidence type="ECO:0000313" key="2">
    <source>
        <dbReference type="EMBL" id="KAK7937294.1"/>
    </source>
</evidence>
<accession>A0ABR1PS70</accession>
<dbReference type="EMBL" id="JAQQWE010000010">
    <property type="protein sequence ID" value="KAK7937294.1"/>
    <property type="molecule type" value="Genomic_DNA"/>
</dbReference>
<organism evidence="2 3">
    <name type="scientific">Apiospora aurea</name>
    <dbReference type="NCBI Taxonomy" id="335848"/>
    <lineage>
        <taxon>Eukaryota</taxon>
        <taxon>Fungi</taxon>
        <taxon>Dikarya</taxon>
        <taxon>Ascomycota</taxon>
        <taxon>Pezizomycotina</taxon>
        <taxon>Sordariomycetes</taxon>
        <taxon>Xylariomycetidae</taxon>
        <taxon>Amphisphaeriales</taxon>
        <taxon>Apiosporaceae</taxon>
        <taxon>Apiospora</taxon>
    </lineage>
</organism>
<proteinExistence type="predicted"/>
<feature type="region of interest" description="Disordered" evidence="1">
    <location>
        <begin position="134"/>
        <end position="168"/>
    </location>
</feature>
<dbReference type="Proteomes" id="UP001391051">
    <property type="component" value="Unassembled WGS sequence"/>
</dbReference>
<dbReference type="RefSeq" id="XP_066692622.1">
    <property type="nucleotide sequence ID" value="XM_066850384.1"/>
</dbReference>
<gene>
    <name evidence="2" type="ORF">PG986_014162</name>
</gene>
<name>A0ABR1PS70_9PEZI</name>
<evidence type="ECO:0000256" key="1">
    <source>
        <dbReference type="SAM" id="MobiDB-lite"/>
    </source>
</evidence>
<sequence length="168" mass="17782">MGASPGTGWSGHCVLDAVTLATCIIEVEGGQDEETESFATLYARRLSNSTPIPPVTPKDAKPGAGSDRGPSPYLYHVLLKVIQLQNWPQTVGSRQYVIGTYTTLGAANLAAKSALRRAGYDTNQFKTYVRAEGADRGAARRPGRLGRHAGWGRVPDPALPHPQSGAAA</sequence>
<feature type="region of interest" description="Disordered" evidence="1">
    <location>
        <begin position="49"/>
        <end position="68"/>
    </location>
</feature>
<comment type="caution">
    <text evidence="2">The sequence shown here is derived from an EMBL/GenBank/DDBJ whole genome shotgun (WGS) entry which is preliminary data.</text>
</comment>